<dbReference type="PANTHER" id="PTHR13192:SF3">
    <property type="entry name" value="COBALAMIN TRAFFICKING PROTEIN CBLD"/>
    <property type="match status" value="1"/>
</dbReference>
<dbReference type="Pfam" id="PF10229">
    <property type="entry name" value="MMADHC"/>
    <property type="match status" value="1"/>
</dbReference>
<evidence type="ECO:0000313" key="1">
    <source>
        <dbReference type="EMBL" id="KAG5682366.1"/>
    </source>
</evidence>
<keyword evidence="2" id="KW-1185">Reference proteome</keyword>
<organism evidence="1 2">
    <name type="scientific">Polypedilum vanderplanki</name>
    <name type="common">Sleeping chironomid midge</name>
    <dbReference type="NCBI Taxonomy" id="319348"/>
    <lineage>
        <taxon>Eukaryota</taxon>
        <taxon>Metazoa</taxon>
        <taxon>Ecdysozoa</taxon>
        <taxon>Arthropoda</taxon>
        <taxon>Hexapoda</taxon>
        <taxon>Insecta</taxon>
        <taxon>Pterygota</taxon>
        <taxon>Neoptera</taxon>
        <taxon>Endopterygota</taxon>
        <taxon>Diptera</taxon>
        <taxon>Nematocera</taxon>
        <taxon>Chironomoidea</taxon>
        <taxon>Chironomidae</taxon>
        <taxon>Chironominae</taxon>
        <taxon>Polypedilum</taxon>
        <taxon>Polypedilum</taxon>
    </lineage>
</organism>
<protein>
    <submittedName>
        <fullName evidence="1">Uncharacterized protein</fullName>
    </submittedName>
</protein>
<reference evidence="1" key="1">
    <citation type="submission" date="2021-03" db="EMBL/GenBank/DDBJ databases">
        <title>Chromosome level genome of the anhydrobiotic midge Polypedilum vanderplanki.</title>
        <authorList>
            <person name="Yoshida Y."/>
            <person name="Kikawada T."/>
            <person name="Gusev O."/>
        </authorList>
    </citation>
    <scope>NUCLEOTIDE SEQUENCE</scope>
    <source>
        <strain evidence="1">NIAS01</strain>
        <tissue evidence="1">Whole body or cell culture</tissue>
    </source>
</reference>
<accession>A0A9J6CL96</accession>
<name>A0A9J6CL96_POLVA</name>
<sequence>MNFQKIIYLKCPLFLGEGCAFKRSKNVLSLAFYSRNSSNSKSPYKIVQAKIKNTANSNTLTYENATIANWELFGPKNNRFFLASGSAGPAFLNNLSTFGPCELNKLIDFKNKDKYKLHISFQKCPVLIRNNIHEIFPAPELMSDGGRSQLSLILLSSMDCDHEKAAIQYVLAAREICKKLHLHGFWCDFLNPFSGKAFFSYHQKSLYKNDERFRGICMKLESVNGHGTKDNCLLISEDKSNKFSGSVFTNLPSLDMFKELVLNNNEE</sequence>
<dbReference type="Proteomes" id="UP001107558">
    <property type="component" value="Chromosome 1"/>
</dbReference>
<comment type="caution">
    <text evidence="1">The sequence shown here is derived from an EMBL/GenBank/DDBJ whole genome shotgun (WGS) entry which is preliminary data.</text>
</comment>
<dbReference type="GO" id="GO:0009235">
    <property type="term" value="P:cobalamin metabolic process"/>
    <property type="evidence" value="ECO:0007669"/>
    <property type="project" value="InterPro"/>
</dbReference>
<evidence type="ECO:0000313" key="2">
    <source>
        <dbReference type="Proteomes" id="UP001107558"/>
    </source>
</evidence>
<dbReference type="InterPro" id="IPR019362">
    <property type="entry name" value="MMADHC"/>
</dbReference>
<dbReference type="AlphaFoldDB" id="A0A9J6CL96"/>
<dbReference type="EMBL" id="JADBJN010000001">
    <property type="protein sequence ID" value="KAG5682366.1"/>
    <property type="molecule type" value="Genomic_DNA"/>
</dbReference>
<dbReference type="OrthoDB" id="10263782at2759"/>
<dbReference type="GO" id="GO:0005739">
    <property type="term" value="C:mitochondrion"/>
    <property type="evidence" value="ECO:0007669"/>
    <property type="project" value="TreeGrafter"/>
</dbReference>
<dbReference type="PANTHER" id="PTHR13192">
    <property type="entry name" value="MY011 PROTEIN"/>
    <property type="match status" value="1"/>
</dbReference>
<proteinExistence type="predicted"/>
<gene>
    <name evidence="1" type="ORF">PVAND_011722</name>
</gene>